<protein>
    <submittedName>
        <fullName evidence="2">Uncharacterized protein</fullName>
    </submittedName>
</protein>
<comment type="caution">
    <text evidence="2">The sequence shown here is derived from an EMBL/GenBank/DDBJ whole genome shotgun (WGS) entry which is preliminary data.</text>
</comment>
<dbReference type="AlphaFoldDB" id="A0A6A2W2N6"/>
<keyword evidence="1" id="KW-0472">Membrane</keyword>
<gene>
    <name evidence="2" type="ORF">DSM100238_0376</name>
</gene>
<dbReference type="EMBL" id="WBSO01000002">
    <property type="protein sequence ID" value="KAB8300649.1"/>
    <property type="molecule type" value="Genomic_DNA"/>
</dbReference>
<dbReference type="OrthoDB" id="9924108at2"/>
<organism evidence="2 3">
    <name type="scientific">Bifidobacterium apri</name>
    <dbReference type="NCBI Taxonomy" id="1769423"/>
    <lineage>
        <taxon>Bacteria</taxon>
        <taxon>Bacillati</taxon>
        <taxon>Actinomycetota</taxon>
        <taxon>Actinomycetes</taxon>
        <taxon>Bifidobacteriales</taxon>
        <taxon>Bifidobacteriaceae</taxon>
        <taxon>Bifidobacterium</taxon>
    </lineage>
</organism>
<reference evidence="2 3" key="1">
    <citation type="submission" date="2019-09" db="EMBL/GenBank/DDBJ databases">
        <title>Characterization of the phylogenetic diversity of two novel species belonging to the genus Bifidobacterium: Bifidobacterium cebidarum sp. nov. and Bifidobacterium leontopitheci sp. nov.</title>
        <authorList>
            <person name="Lugli G.A."/>
            <person name="Duranti S."/>
            <person name="Milani C."/>
            <person name="Turroni F."/>
            <person name="Ventura M."/>
        </authorList>
    </citation>
    <scope>NUCLEOTIDE SEQUENCE [LARGE SCALE GENOMIC DNA]</scope>
    <source>
        <strain evidence="2 3">DSM 100238</strain>
    </source>
</reference>
<name>A0A6A2W2N6_9BIFI</name>
<keyword evidence="3" id="KW-1185">Reference proteome</keyword>
<keyword evidence="1" id="KW-0812">Transmembrane</keyword>
<proteinExistence type="predicted"/>
<dbReference type="RefSeq" id="WP_152355044.1">
    <property type="nucleotide sequence ID" value="NZ_JBHLXF010000006.1"/>
</dbReference>
<evidence type="ECO:0000256" key="1">
    <source>
        <dbReference type="SAM" id="Phobius"/>
    </source>
</evidence>
<accession>A0A6A2W2N6</accession>
<dbReference type="Proteomes" id="UP000440041">
    <property type="component" value="Unassembled WGS sequence"/>
</dbReference>
<feature type="transmembrane region" description="Helical" evidence="1">
    <location>
        <begin position="40"/>
        <end position="61"/>
    </location>
</feature>
<evidence type="ECO:0000313" key="2">
    <source>
        <dbReference type="EMBL" id="KAB8300649.1"/>
    </source>
</evidence>
<evidence type="ECO:0000313" key="3">
    <source>
        <dbReference type="Proteomes" id="UP000440041"/>
    </source>
</evidence>
<sequence>MHQPTTFEIPSIGYTIVDNGTDSAVPGTSPSKTTATVRRFILSTVAAIAIVAVGAFAATHIDEYMQERQWKADITTDMATTVDAIDTIDLQHHGNIGFKDGDISCTDTRACYLNADTDVVTTDPLDFGQKIPLHAGNSITIRHVTGDGHVANDYVVIGENIHFRGSCIYSSRSHETSCSLEQ</sequence>
<keyword evidence="1" id="KW-1133">Transmembrane helix</keyword>